<evidence type="ECO:0000256" key="4">
    <source>
        <dbReference type="ARBA" id="ARBA00018463"/>
    </source>
</evidence>
<dbReference type="GO" id="GO:0005789">
    <property type="term" value="C:endoplasmic reticulum membrane"/>
    <property type="evidence" value="ECO:0007669"/>
    <property type="project" value="UniProtKB-SubCell"/>
</dbReference>
<comment type="subcellular location">
    <subcellularLocation>
        <location evidence="1">Endoplasmic reticulum membrane</location>
        <topology evidence="1">Peripheral membrane protein</topology>
    </subcellularLocation>
</comment>
<evidence type="ECO:0000256" key="5">
    <source>
        <dbReference type="ARBA" id="ARBA00022824"/>
    </source>
</evidence>
<dbReference type="OrthoDB" id="2190159at2759"/>
<keyword evidence="5" id="KW-0256">Endoplasmic reticulum</keyword>
<dbReference type="PANTHER" id="PTHR13254:SF0">
    <property type="entry name" value="GOLGIN SUBFAMILY A MEMBER 7_ERF4 DOMAIN-CONTAINING PROTEIN"/>
    <property type="match status" value="1"/>
</dbReference>
<dbReference type="InterPro" id="IPR019383">
    <property type="entry name" value="Golgin_A_7/ERF4"/>
</dbReference>
<dbReference type="PANTHER" id="PTHR13254">
    <property type="entry name" value="GOLGI AUTOANTIGEN, GOLGIN SUBFAMILY A, 7"/>
    <property type="match status" value="1"/>
</dbReference>
<dbReference type="STRING" id="74873.A0A084W397"/>
<evidence type="ECO:0000256" key="6">
    <source>
        <dbReference type="ARBA" id="ARBA00023136"/>
    </source>
</evidence>
<dbReference type="OMA" id="FIYICTE"/>
<keyword evidence="10" id="KW-1185">Reference proteome</keyword>
<dbReference type="EMBL" id="ATLV01019871">
    <property type="status" value="NOT_ANNOTATED_CDS"/>
    <property type="molecule type" value="Genomic_DNA"/>
</dbReference>
<dbReference type="Pfam" id="PF10256">
    <property type="entry name" value="Erf4"/>
    <property type="match status" value="1"/>
</dbReference>
<evidence type="ECO:0000256" key="2">
    <source>
        <dbReference type="ARBA" id="ARBA00007732"/>
    </source>
</evidence>
<dbReference type="EnsemblMetazoa" id="ASIC012579-RA">
    <property type="protein sequence ID" value="ASIC012579-PA"/>
    <property type="gene ID" value="ASIC012579"/>
</dbReference>
<dbReference type="VEuPathDB" id="VectorBase:ASIC012579"/>
<evidence type="ECO:0000256" key="1">
    <source>
        <dbReference type="ARBA" id="ARBA00004406"/>
    </source>
</evidence>
<dbReference type="InterPro" id="IPR051371">
    <property type="entry name" value="Ras_palmitoyltransferase"/>
</dbReference>
<evidence type="ECO:0000313" key="9">
    <source>
        <dbReference type="EnsemblMetazoa" id="ASIC012579-PA"/>
    </source>
</evidence>
<proteinExistence type="inferred from homology"/>
<sequence length="145" mass="16684">MAGNVRMSQPGTPATAQPNYMKVFIQRDYSEGTSVKFQNRFPPELESRIDRHTFESTMNKLNEYFAEAEKGSCSTYCEGCLACITAYLIYICTETHYEKCLRKVSKYIAMQNERVYNPKGLQITDPVYRGLRVIEISILDRPGRT</sequence>
<reference evidence="8 10" key="1">
    <citation type="journal article" date="2014" name="BMC Genomics">
        <title>Genome sequence of Anopheles sinensis provides insight into genetics basis of mosquito competence for malaria parasites.</title>
        <authorList>
            <person name="Zhou D."/>
            <person name="Zhang D."/>
            <person name="Ding G."/>
            <person name="Shi L."/>
            <person name="Hou Q."/>
            <person name="Ye Y."/>
            <person name="Xu Y."/>
            <person name="Zhou H."/>
            <person name="Xiong C."/>
            <person name="Li S."/>
            <person name="Yu J."/>
            <person name="Hong S."/>
            <person name="Yu X."/>
            <person name="Zou P."/>
            <person name="Chen C."/>
            <person name="Chang X."/>
            <person name="Wang W."/>
            <person name="Lv Y."/>
            <person name="Sun Y."/>
            <person name="Ma L."/>
            <person name="Shen B."/>
            <person name="Zhu C."/>
        </authorList>
    </citation>
    <scope>NUCLEOTIDE SEQUENCE [LARGE SCALE GENOMIC DNA]</scope>
</reference>
<dbReference type="AlphaFoldDB" id="A0A084W397"/>
<name>A0A084W397_ANOSI</name>
<keyword evidence="6" id="KW-0472">Membrane</keyword>
<dbReference type="GO" id="GO:0002178">
    <property type="term" value="C:palmitoyltransferase complex"/>
    <property type="evidence" value="ECO:0007669"/>
    <property type="project" value="TreeGrafter"/>
</dbReference>
<gene>
    <name evidence="8" type="ORF">ZHAS_00012579</name>
</gene>
<dbReference type="Proteomes" id="UP000030765">
    <property type="component" value="Unassembled WGS sequence"/>
</dbReference>
<evidence type="ECO:0000256" key="3">
    <source>
        <dbReference type="ARBA" id="ARBA00011396"/>
    </source>
</evidence>
<evidence type="ECO:0000313" key="10">
    <source>
        <dbReference type="Proteomes" id="UP000030765"/>
    </source>
</evidence>
<feature type="domain" description="Golgin subfamily A member 7/ERF4" evidence="7">
    <location>
        <begin position="23"/>
        <end position="135"/>
    </location>
</feature>
<protein>
    <recommendedName>
        <fullName evidence="4">Ras modification protein ERF4</fullName>
    </recommendedName>
</protein>
<reference evidence="9" key="2">
    <citation type="submission" date="2020-05" db="UniProtKB">
        <authorList>
            <consortium name="EnsemblMetazoa"/>
        </authorList>
    </citation>
    <scope>IDENTIFICATION</scope>
</reference>
<comment type="similarity">
    <text evidence="2">Belongs to the ERF4 family.</text>
</comment>
<organism evidence="9 10">
    <name type="scientific">Anopheles sinensis</name>
    <name type="common">Mosquito</name>
    <dbReference type="NCBI Taxonomy" id="74873"/>
    <lineage>
        <taxon>Eukaryota</taxon>
        <taxon>Metazoa</taxon>
        <taxon>Ecdysozoa</taxon>
        <taxon>Arthropoda</taxon>
        <taxon>Hexapoda</taxon>
        <taxon>Insecta</taxon>
        <taxon>Pterygota</taxon>
        <taxon>Neoptera</taxon>
        <taxon>Endopterygota</taxon>
        <taxon>Diptera</taxon>
        <taxon>Nematocera</taxon>
        <taxon>Culicoidea</taxon>
        <taxon>Culicidae</taxon>
        <taxon>Anophelinae</taxon>
        <taxon>Anopheles</taxon>
    </lineage>
</organism>
<dbReference type="VEuPathDB" id="VectorBase:ASIS016600"/>
<dbReference type="EMBL" id="KE525281">
    <property type="protein sequence ID" value="KFB44691.1"/>
    <property type="molecule type" value="Genomic_DNA"/>
</dbReference>
<evidence type="ECO:0000313" key="8">
    <source>
        <dbReference type="EMBL" id="KFB44691.1"/>
    </source>
</evidence>
<comment type="subunit">
    <text evidence="3">Interacts with ERF2.</text>
</comment>
<dbReference type="GO" id="GO:0006612">
    <property type="term" value="P:protein targeting to membrane"/>
    <property type="evidence" value="ECO:0007669"/>
    <property type="project" value="TreeGrafter"/>
</dbReference>
<accession>A0A084W397</accession>
<evidence type="ECO:0000259" key="7">
    <source>
        <dbReference type="Pfam" id="PF10256"/>
    </source>
</evidence>